<dbReference type="CDD" id="cd05266">
    <property type="entry name" value="SDR_a4"/>
    <property type="match status" value="1"/>
</dbReference>
<dbReference type="PANTHER" id="PTHR48079">
    <property type="entry name" value="PROTEIN YEEZ"/>
    <property type="match status" value="1"/>
</dbReference>
<dbReference type="PANTHER" id="PTHR48079:SF6">
    <property type="entry name" value="NAD(P)-BINDING DOMAIN-CONTAINING PROTEIN-RELATED"/>
    <property type="match status" value="1"/>
</dbReference>
<protein>
    <recommendedName>
        <fullName evidence="1">NAD(P)-binding domain-containing protein</fullName>
    </recommendedName>
</protein>
<organism evidence="2 3">
    <name type="scientific">Grimontia hollisae</name>
    <name type="common">Vibrio hollisae</name>
    <dbReference type="NCBI Taxonomy" id="673"/>
    <lineage>
        <taxon>Bacteria</taxon>
        <taxon>Pseudomonadati</taxon>
        <taxon>Pseudomonadota</taxon>
        <taxon>Gammaproteobacteria</taxon>
        <taxon>Vibrionales</taxon>
        <taxon>Vibrionaceae</taxon>
        <taxon>Grimontia</taxon>
    </lineage>
</organism>
<reference evidence="2 3" key="1">
    <citation type="submission" date="2018-06" db="EMBL/GenBank/DDBJ databases">
        <authorList>
            <consortium name="Pathogen Informatics"/>
            <person name="Doyle S."/>
        </authorList>
    </citation>
    <scope>NUCLEOTIDE SEQUENCE [LARGE SCALE GENOMIC DNA]</scope>
    <source>
        <strain evidence="2 3">NCTC11645</strain>
    </source>
</reference>
<dbReference type="Proteomes" id="UP000254512">
    <property type="component" value="Unassembled WGS sequence"/>
</dbReference>
<dbReference type="GeneID" id="58897221"/>
<sequence>MSKPYKTVSIIGCGWLGLPLAESMREVGYSVVGSKRNPDSLALLTSKRIHSVVFDIFSHEYAPESIALFGSDVLVANIPPGRRTVDSAAFVQAMKKLVDSAKSGGVKQFIFISTTSVYGNVTGKVTESTVCKPDTASGKMHREIEDYMLSQFPEGGVVLRLSGLVGGERHPGKYLAGREDISNGKDPVNLVHRDDCIGAIIAIVKKQIGGDILHLSALEHPSRSAFYRWAAKKMGLEEPSFIEDGGEGKYIDPYNTLKLLGLTLIYPSPFDMPVPDLH</sequence>
<dbReference type="Gene3D" id="3.40.50.720">
    <property type="entry name" value="NAD(P)-binding Rossmann-like Domain"/>
    <property type="match status" value="1"/>
</dbReference>
<dbReference type="RefSeq" id="WP_005503226.1">
    <property type="nucleotide sequence ID" value="NZ_CP014056.2"/>
</dbReference>
<dbReference type="STRING" id="673.AL542_14865"/>
<dbReference type="SUPFAM" id="SSF51735">
    <property type="entry name" value="NAD(P)-binding Rossmann-fold domains"/>
    <property type="match status" value="1"/>
</dbReference>
<accession>A0A377HPD8</accession>
<dbReference type="Pfam" id="PF13460">
    <property type="entry name" value="NAD_binding_10"/>
    <property type="match status" value="1"/>
</dbReference>
<dbReference type="GO" id="GO:0005737">
    <property type="term" value="C:cytoplasm"/>
    <property type="evidence" value="ECO:0007669"/>
    <property type="project" value="TreeGrafter"/>
</dbReference>
<evidence type="ECO:0000313" key="2">
    <source>
        <dbReference type="EMBL" id="STO57903.1"/>
    </source>
</evidence>
<gene>
    <name evidence="2" type="primary">yeeZ</name>
    <name evidence="2" type="ORF">NCTC11645_02312</name>
</gene>
<evidence type="ECO:0000259" key="1">
    <source>
        <dbReference type="Pfam" id="PF13460"/>
    </source>
</evidence>
<name>A0A377HPD8_GRIHO</name>
<dbReference type="InterPro" id="IPR051783">
    <property type="entry name" value="NAD(P)-dependent_oxidoreduct"/>
</dbReference>
<proteinExistence type="predicted"/>
<dbReference type="AlphaFoldDB" id="A0A377HPD8"/>
<dbReference type="KEGG" id="gho:AL542_14865"/>
<dbReference type="EMBL" id="UGHD01000002">
    <property type="protein sequence ID" value="STO57903.1"/>
    <property type="molecule type" value="Genomic_DNA"/>
</dbReference>
<dbReference type="InterPro" id="IPR016040">
    <property type="entry name" value="NAD(P)-bd_dom"/>
</dbReference>
<dbReference type="GO" id="GO:0004029">
    <property type="term" value="F:aldehyde dehydrogenase (NAD+) activity"/>
    <property type="evidence" value="ECO:0007669"/>
    <property type="project" value="TreeGrafter"/>
</dbReference>
<feature type="domain" description="NAD(P)-binding" evidence="1">
    <location>
        <begin position="14"/>
        <end position="128"/>
    </location>
</feature>
<dbReference type="InterPro" id="IPR036291">
    <property type="entry name" value="NAD(P)-bd_dom_sf"/>
</dbReference>
<evidence type="ECO:0000313" key="3">
    <source>
        <dbReference type="Proteomes" id="UP000254512"/>
    </source>
</evidence>